<dbReference type="SUPFAM" id="SSF69318">
    <property type="entry name" value="Integrin alpha N-terminal domain"/>
    <property type="match status" value="1"/>
</dbReference>
<dbReference type="InterPro" id="IPR028994">
    <property type="entry name" value="Integrin_alpha_N"/>
</dbReference>
<proteinExistence type="predicted"/>
<evidence type="ECO:0000313" key="1">
    <source>
        <dbReference type="EMBL" id="KAF0719996.1"/>
    </source>
</evidence>
<name>A0A485K348_9STRA</name>
<dbReference type="PANTHER" id="PTHR15435:SF2">
    <property type="entry name" value="KICSTOR COMPLEX PROTEIN KAPTIN"/>
    <property type="match status" value="1"/>
</dbReference>
<dbReference type="GO" id="GO:0007015">
    <property type="term" value="P:actin filament organization"/>
    <property type="evidence" value="ECO:0007669"/>
    <property type="project" value="InterPro"/>
</dbReference>
<dbReference type="GO" id="GO:1904262">
    <property type="term" value="P:negative regulation of TORC1 signaling"/>
    <property type="evidence" value="ECO:0007669"/>
    <property type="project" value="TreeGrafter"/>
</dbReference>
<accession>A0A485K348</accession>
<organism evidence="2 3">
    <name type="scientific">Aphanomyces stellatus</name>
    <dbReference type="NCBI Taxonomy" id="120398"/>
    <lineage>
        <taxon>Eukaryota</taxon>
        <taxon>Sar</taxon>
        <taxon>Stramenopiles</taxon>
        <taxon>Oomycota</taxon>
        <taxon>Saprolegniomycetes</taxon>
        <taxon>Saprolegniales</taxon>
        <taxon>Verrucalvaceae</taxon>
        <taxon>Aphanomyces</taxon>
    </lineage>
</organism>
<gene>
    <name evidence="2" type="primary">Aste57867_647</name>
    <name evidence="1" type="ORF">As57867_000646</name>
    <name evidence="2" type="ORF">ASTE57867_647</name>
</gene>
<dbReference type="OrthoDB" id="10267127at2759"/>
<protein>
    <submittedName>
        <fullName evidence="2">Aste57867_647 protein</fullName>
    </submittedName>
</protein>
<dbReference type="GO" id="GO:0034198">
    <property type="term" value="P:cellular response to amino acid starvation"/>
    <property type="evidence" value="ECO:0007669"/>
    <property type="project" value="TreeGrafter"/>
</dbReference>
<dbReference type="GO" id="GO:0030027">
    <property type="term" value="C:lamellipodium"/>
    <property type="evidence" value="ECO:0007669"/>
    <property type="project" value="TreeGrafter"/>
</dbReference>
<sequence>MGYGQTWLFRYPAPLSEGMLGAEREYSRQPSYYDVDDSPEEESVATVSRDKDVAAFAMTPISQDRILVTTPWTVCELQYLEDDKQFHLHRLGLTSSKAVHSELDYAITMASIPHDSSLLACDVLKLSAAVSALILLYQEPRGQCCLTLQTFSSTPAPSPPKQHAAPTNKRHRFEQSAVPLKSVTTTAVNSSDAIFYGVLLFRTDSITAYGFVHDMPSDTPLALTAAQLKPDQFASFFPHLVDFPHQVVSYHTTTTPDGTRLLALGCANGIVRLLYGKAALDSFASIDGTKQFELDGPLSAIHLFNVHGSPPSSSLNERPPAPLFDVLVSSSIGYAVVYHNPFDPTCKAHFLPDSDEYDSILCCLSADTDMDGAPELLLGTFSNALIAYKQNHPDDPGAPFSFPRMLILVVAPWSVLSKASWDFFFFGPVYSILCQDMNGDGVDEIIIASTDGIHVLEPDCDQVLEKLHAVLALLQQS</sequence>
<dbReference type="EMBL" id="CAADRA010000037">
    <property type="protein sequence ID" value="VFT77872.1"/>
    <property type="molecule type" value="Genomic_DNA"/>
</dbReference>
<evidence type="ECO:0000313" key="2">
    <source>
        <dbReference type="EMBL" id="VFT77872.1"/>
    </source>
</evidence>
<reference evidence="1" key="2">
    <citation type="submission" date="2019-06" db="EMBL/GenBank/DDBJ databases">
        <title>Genomics analysis of Aphanomyces spp. identifies a new class of oomycete effector associated with host adaptation.</title>
        <authorList>
            <person name="Gaulin E."/>
        </authorList>
    </citation>
    <scope>NUCLEOTIDE SEQUENCE</scope>
    <source>
        <strain evidence="1">CBS 578.67</strain>
    </source>
</reference>
<dbReference type="InterPro" id="IPR029982">
    <property type="entry name" value="Kptn"/>
</dbReference>
<dbReference type="Proteomes" id="UP000332933">
    <property type="component" value="Unassembled WGS sequence"/>
</dbReference>
<dbReference type="AlphaFoldDB" id="A0A485K348"/>
<keyword evidence="3" id="KW-1185">Reference proteome</keyword>
<dbReference type="GO" id="GO:0051015">
    <property type="term" value="F:actin filament binding"/>
    <property type="evidence" value="ECO:0007669"/>
    <property type="project" value="TreeGrafter"/>
</dbReference>
<dbReference type="GO" id="GO:0015629">
    <property type="term" value="C:actin cytoskeleton"/>
    <property type="evidence" value="ECO:0007669"/>
    <property type="project" value="InterPro"/>
</dbReference>
<dbReference type="EMBL" id="VJMH01000037">
    <property type="protein sequence ID" value="KAF0719996.1"/>
    <property type="molecule type" value="Genomic_DNA"/>
</dbReference>
<evidence type="ECO:0000313" key="3">
    <source>
        <dbReference type="Proteomes" id="UP000332933"/>
    </source>
</evidence>
<dbReference type="PANTHER" id="PTHR15435">
    <property type="entry name" value="KICSTOR COMPLEX PROTEIN KAPTIN"/>
    <property type="match status" value="1"/>
</dbReference>
<reference evidence="2 3" key="1">
    <citation type="submission" date="2019-03" db="EMBL/GenBank/DDBJ databases">
        <authorList>
            <person name="Gaulin E."/>
            <person name="Dumas B."/>
        </authorList>
    </citation>
    <scope>NUCLEOTIDE SEQUENCE [LARGE SCALE GENOMIC DNA]</scope>
    <source>
        <strain evidence="2">CBS 568.67</strain>
    </source>
</reference>